<feature type="transmembrane region" description="Helical" evidence="1">
    <location>
        <begin position="98"/>
        <end position="120"/>
    </location>
</feature>
<sequence>MAPIPSAFTLPPPGTNYVAAIEPSLNLLLLDTILSSFLVPTFIILLYFSTSATRRTPVFIMNVLSITLALALGVINIYNQSRAILAKPVDPTLNTAFASILVLAPLFSESILVFRVVAVYPPRFMWWPKRLLVYGPIIAFKGARIANIVVFIVRWVQLNKHAYNPLQTGQDAWNLPNVKIEWILQFLDMSFASALFLARLHARVRTKRNADLSESSFGTYTSGSRMSFSSRIRTLFWIAASNLVIPVLLILVQLVYIFHDSNFLHGTYVFFVNVNMQIIGVLMATIWSSGTQQSSSMAIEAGSDNSSFVHGRARSGTLASHMQFASNASLQGAVGTPSLHLTEEGEEISTVIGMDAGRQCV</sequence>
<feature type="transmembrane region" description="Helical" evidence="1">
    <location>
        <begin position="59"/>
        <end position="78"/>
    </location>
</feature>
<evidence type="ECO:0000313" key="2">
    <source>
        <dbReference type="EMBL" id="KAJ8502102.1"/>
    </source>
</evidence>
<reference evidence="2" key="1">
    <citation type="submission" date="2022-11" db="EMBL/GenBank/DDBJ databases">
        <title>Genome Sequence of Cubamyces cubensis.</title>
        <authorList>
            <person name="Buettner E."/>
        </authorList>
    </citation>
    <scope>NUCLEOTIDE SEQUENCE</scope>
    <source>
        <strain evidence="2">MPL-01</strain>
    </source>
</reference>
<keyword evidence="1" id="KW-0812">Transmembrane</keyword>
<comment type="caution">
    <text evidence="2">The sequence shown here is derived from an EMBL/GenBank/DDBJ whole genome shotgun (WGS) entry which is preliminary data.</text>
</comment>
<evidence type="ECO:0000256" key="1">
    <source>
        <dbReference type="SAM" id="Phobius"/>
    </source>
</evidence>
<keyword evidence="1" id="KW-0472">Membrane</keyword>
<feature type="transmembrane region" description="Helical" evidence="1">
    <location>
        <begin position="132"/>
        <end position="156"/>
    </location>
</feature>
<dbReference type="EMBL" id="JAPEVG010000002">
    <property type="protein sequence ID" value="KAJ8502102.1"/>
    <property type="molecule type" value="Genomic_DNA"/>
</dbReference>
<feature type="transmembrane region" description="Helical" evidence="1">
    <location>
        <begin position="182"/>
        <end position="200"/>
    </location>
</feature>
<organism evidence="2 3">
    <name type="scientific">Trametes cubensis</name>
    <dbReference type="NCBI Taxonomy" id="1111947"/>
    <lineage>
        <taxon>Eukaryota</taxon>
        <taxon>Fungi</taxon>
        <taxon>Dikarya</taxon>
        <taxon>Basidiomycota</taxon>
        <taxon>Agaricomycotina</taxon>
        <taxon>Agaricomycetes</taxon>
        <taxon>Polyporales</taxon>
        <taxon>Polyporaceae</taxon>
        <taxon>Trametes</taxon>
    </lineage>
</organism>
<feature type="transmembrane region" description="Helical" evidence="1">
    <location>
        <begin position="27"/>
        <end position="47"/>
    </location>
</feature>
<gene>
    <name evidence="2" type="ORF">ONZ51_g168</name>
</gene>
<proteinExistence type="predicted"/>
<name>A0AAD7XIW3_9APHY</name>
<dbReference type="Proteomes" id="UP001215151">
    <property type="component" value="Unassembled WGS sequence"/>
</dbReference>
<feature type="transmembrane region" description="Helical" evidence="1">
    <location>
        <begin position="235"/>
        <end position="256"/>
    </location>
</feature>
<accession>A0AAD7XIW3</accession>
<feature type="transmembrane region" description="Helical" evidence="1">
    <location>
        <begin position="268"/>
        <end position="287"/>
    </location>
</feature>
<dbReference type="AlphaFoldDB" id="A0AAD7XIW3"/>
<protein>
    <submittedName>
        <fullName evidence="2">Uncharacterized protein</fullName>
    </submittedName>
</protein>
<evidence type="ECO:0000313" key="3">
    <source>
        <dbReference type="Proteomes" id="UP001215151"/>
    </source>
</evidence>
<keyword evidence="3" id="KW-1185">Reference proteome</keyword>
<keyword evidence="1" id="KW-1133">Transmembrane helix</keyword>